<dbReference type="InParanoid" id="C3XXG4"/>
<dbReference type="PROSITE" id="PS51125">
    <property type="entry name" value="NHL"/>
    <property type="match status" value="3"/>
</dbReference>
<dbReference type="InterPro" id="IPR011042">
    <property type="entry name" value="6-blade_b-propeller_TolB-like"/>
</dbReference>
<feature type="transmembrane region" description="Helical" evidence="16">
    <location>
        <begin position="406"/>
        <end position="425"/>
    </location>
</feature>
<dbReference type="PANTHER" id="PTHR11690">
    <property type="entry name" value="AMILORIDE-SENSITIVE SODIUM CHANNEL-RELATED"/>
    <property type="match status" value="1"/>
</dbReference>
<evidence type="ECO:0000256" key="13">
    <source>
        <dbReference type="PROSITE-ProRule" id="PRU00504"/>
    </source>
</evidence>
<feature type="repeat" description="NHL" evidence="13">
    <location>
        <begin position="722"/>
        <end position="765"/>
    </location>
</feature>
<evidence type="ECO:0000256" key="10">
    <source>
        <dbReference type="ARBA" id="ARBA00023180"/>
    </source>
</evidence>
<dbReference type="PRINTS" id="PR01078">
    <property type="entry name" value="AMINACHANNEL"/>
</dbReference>
<protein>
    <submittedName>
        <fullName evidence="17">Uncharacterized protein</fullName>
    </submittedName>
</protein>
<evidence type="ECO:0000256" key="14">
    <source>
        <dbReference type="RuleBase" id="RU000679"/>
    </source>
</evidence>
<dbReference type="FunFam" id="1.10.287.770:FF:000001">
    <property type="entry name" value="Acid-sensing ion channel subunit 1"/>
    <property type="match status" value="1"/>
</dbReference>
<evidence type="ECO:0000256" key="1">
    <source>
        <dbReference type="ARBA" id="ARBA00004141"/>
    </source>
</evidence>
<feature type="transmembrane region" description="Helical" evidence="16">
    <location>
        <begin position="486"/>
        <end position="503"/>
    </location>
</feature>
<evidence type="ECO:0000256" key="11">
    <source>
        <dbReference type="ARBA" id="ARBA00023201"/>
    </source>
</evidence>
<proteinExistence type="inferred from homology"/>
<evidence type="ECO:0000313" key="17">
    <source>
        <dbReference type="EMBL" id="EEN67424.1"/>
    </source>
</evidence>
<evidence type="ECO:0000256" key="12">
    <source>
        <dbReference type="ARBA" id="ARBA00023303"/>
    </source>
</evidence>
<keyword evidence="6 16" id="KW-1133">Transmembrane helix</keyword>
<feature type="transmembrane region" description="Helical" evidence="16">
    <location>
        <begin position="70"/>
        <end position="87"/>
    </location>
</feature>
<dbReference type="Gene3D" id="2.120.10.30">
    <property type="entry name" value="TolB, C-terminal domain"/>
    <property type="match status" value="2"/>
</dbReference>
<evidence type="ECO:0000256" key="15">
    <source>
        <dbReference type="SAM" id="MobiDB-lite"/>
    </source>
</evidence>
<evidence type="ECO:0000256" key="3">
    <source>
        <dbReference type="ARBA" id="ARBA00022461"/>
    </source>
</evidence>
<keyword evidence="10" id="KW-0325">Glycoprotein</keyword>
<keyword evidence="11 14" id="KW-0739">Sodium transport</keyword>
<dbReference type="STRING" id="7739.C3XXG4"/>
<keyword evidence="3 14" id="KW-0894">Sodium channel</keyword>
<keyword evidence="12 14" id="KW-0407">Ion channel</keyword>
<evidence type="ECO:0000256" key="4">
    <source>
        <dbReference type="ARBA" id="ARBA00022692"/>
    </source>
</evidence>
<evidence type="ECO:0000256" key="9">
    <source>
        <dbReference type="ARBA" id="ARBA00023136"/>
    </source>
</evidence>
<evidence type="ECO:0000256" key="5">
    <source>
        <dbReference type="ARBA" id="ARBA00022737"/>
    </source>
</evidence>
<evidence type="ECO:0000256" key="16">
    <source>
        <dbReference type="SAM" id="Phobius"/>
    </source>
</evidence>
<dbReference type="InterPro" id="IPR001873">
    <property type="entry name" value="ENaC"/>
</dbReference>
<gene>
    <name evidence="17" type="ORF">BRAFLDRAFT_117226</name>
</gene>
<dbReference type="Gene3D" id="1.10.287.820">
    <property type="entry name" value="Acid-sensing ion channel domain"/>
    <property type="match status" value="1"/>
</dbReference>
<keyword evidence="5" id="KW-0677">Repeat</keyword>
<feature type="region of interest" description="Disordered" evidence="15">
    <location>
        <begin position="1"/>
        <end position="28"/>
    </location>
</feature>
<dbReference type="InterPro" id="IPR001258">
    <property type="entry name" value="NHL_repeat"/>
</dbReference>
<comment type="subcellular location">
    <subcellularLocation>
        <location evidence="1">Membrane</location>
        <topology evidence="1">Multi-pass membrane protein</topology>
    </subcellularLocation>
</comment>
<dbReference type="GO" id="GO:0016020">
    <property type="term" value="C:membrane"/>
    <property type="evidence" value="ECO:0007669"/>
    <property type="project" value="UniProtKB-SubCell"/>
</dbReference>
<dbReference type="eggNOG" id="KOG4294">
    <property type="taxonomic scope" value="Eukaryota"/>
</dbReference>
<dbReference type="Pfam" id="PF01436">
    <property type="entry name" value="NHL"/>
    <property type="match status" value="1"/>
</dbReference>
<keyword evidence="9 16" id="KW-0472">Membrane</keyword>
<dbReference type="eggNOG" id="KOG2177">
    <property type="taxonomic scope" value="Eukaryota"/>
</dbReference>
<dbReference type="InterPro" id="IPR020903">
    <property type="entry name" value="ENaC_CS"/>
</dbReference>
<feature type="compositionally biased region" description="Polar residues" evidence="15">
    <location>
        <begin position="1"/>
        <end position="21"/>
    </location>
</feature>
<dbReference type="Gene3D" id="1.10.287.770">
    <property type="entry name" value="YojJ-like"/>
    <property type="match status" value="1"/>
</dbReference>
<dbReference type="Gene3D" id="2.60.470.10">
    <property type="entry name" value="Acid-sensing ion channels like domains"/>
    <property type="match status" value="1"/>
</dbReference>
<feature type="repeat" description="NHL" evidence="13">
    <location>
        <begin position="899"/>
        <end position="942"/>
    </location>
</feature>
<evidence type="ECO:0000256" key="6">
    <source>
        <dbReference type="ARBA" id="ARBA00022989"/>
    </source>
</evidence>
<evidence type="ECO:0000256" key="7">
    <source>
        <dbReference type="ARBA" id="ARBA00023053"/>
    </source>
</evidence>
<name>C3XXG4_BRAFL</name>
<dbReference type="CDD" id="cd05819">
    <property type="entry name" value="NHL"/>
    <property type="match status" value="1"/>
</dbReference>
<organism>
    <name type="scientific">Branchiostoma floridae</name>
    <name type="common">Florida lancelet</name>
    <name type="synonym">Amphioxus</name>
    <dbReference type="NCBI Taxonomy" id="7739"/>
    <lineage>
        <taxon>Eukaryota</taxon>
        <taxon>Metazoa</taxon>
        <taxon>Chordata</taxon>
        <taxon>Cephalochordata</taxon>
        <taxon>Leptocardii</taxon>
        <taxon>Amphioxiformes</taxon>
        <taxon>Branchiostomatidae</taxon>
        <taxon>Branchiostoma</taxon>
    </lineage>
</organism>
<comment type="similarity">
    <text evidence="14">Belongs to the amiloride-sensitive sodium channel (TC 1.A.6) family.</text>
</comment>
<keyword evidence="8 14" id="KW-0406">Ion transport</keyword>
<evidence type="ECO:0000256" key="8">
    <source>
        <dbReference type="ARBA" id="ARBA00023065"/>
    </source>
</evidence>
<keyword evidence="4 14" id="KW-0812">Transmembrane</keyword>
<dbReference type="GO" id="GO:0005272">
    <property type="term" value="F:sodium channel activity"/>
    <property type="evidence" value="ECO:0007669"/>
    <property type="project" value="UniProtKB-KW"/>
</dbReference>
<sequence length="985" mass="109152">MSFQNSRVTPDQAQNFTQADRSSFSEEQTASSSLMVSCCGADSAEREFAEETSLHGVGKIAGARHRPARLLWTLLFLTMFGLAAWQITERFVAYFQFDTVTNMKVEFRDVLAFPTVTICNFNRYRFSKITAQELQYVSTLLEGSTGFSDYDYDGDYYDDDDGGAYQYYYDWNSTGIPDEFNLAEFTLRAGFNIHTSLMDCHWRGQRCSSDNFTHIFTSFGNCWMFNGGGTLNQTISGVGNGLQVAIHIQQYTNEIPPWGKCEPGRTLRHYSGYTKTGCLLECRADHVASACGCRTVSMPGTLDYCQPSVVTGCVKTTIAELKSGKRTCDCPTPCSATAYPATVSYGGWPSSSTKLFYTEFLNMTEQEIKDNIVLLDVYYQQLNLQTVQQRRAISTNALLGDLGGQLGLFLGASVITIIEFLEFLVKKGTSCCRKDRDKKDIKNEMENSSSMASCCGADSAEREYAEGTSLHGLGKIVGARHGGARLAWSLLFLTMFGVAAWQITERFVAYFQFDTVTNMKVEFRDVLDFPTVTICNFNKYRFSKITAQELQYVSTLLEGSTGFNDYDYDSDYEDSDQYNFDWNSTGIPDGFNLAEFTLRAGFDMDVSLIGCTWRGQACSKDNFTLVFTSFGICWVFNEGGTLNQTIAGVGNGLRVAINIQQTCNDTHGRFKATRSHIVVNIQDSQADQVATDDARVRTSLRSSQIRQVRSNVRIAGANLKHIKTVREGGSGDVQFSTPYPLAVTAEGDIVVTEINNSGLKILDKDGSFRKKVDLWFMPECVAALTNGELLVTGDGHRIHVLDKQGRELRIIQVTGAAETDKTTKGIAVDGLGRIIVTIGYQVFVLSRSGDVMLKFGDKGQVQQQLGPFLHVVVNSSNQIIVSDHDNHDVKIFDPAGRHLFTSGSFGFEPGQLNYPSGVITDSDDNIIVAETYNHRVSLFSPDGAFIRHVLTRDEHGLLHPGGLALSHDGHLVVSDCLQSVKFFRG</sequence>
<dbReference type="PANTHER" id="PTHR11690:SF286">
    <property type="entry name" value="ACID-SENSING ION CHANNEL 5"/>
    <property type="match status" value="1"/>
</dbReference>
<feature type="repeat" description="NHL" evidence="13">
    <location>
        <begin position="871"/>
        <end position="895"/>
    </location>
</feature>
<keyword evidence="7" id="KW-0915">Sodium</keyword>
<dbReference type="SUPFAM" id="SSF101898">
    <property type="entry name" value="NHL repeat"/>
    <property type="match status" value="1"/>
</dbReference>
<evidence type="ECO:0000256" key="2">
    <source>
        <dbReference type="ARBA" id="ARBA00022448"/>
    </source>
</evidence>
<accession>C3XXG4</accession>
<reference evidence="17" key="1">
    <citation type="journal article" date="2008" name="Nature">
        <title>The amphioxus genome and the evolution of the chordate karyotype.</title>
        <authorList>
            <consortium name="US DOE Joint Genome Institute (JGI-PGF)"/>
            <person name="Putnam N.H."/>
            <person name="Butts T."/>
            <person name="Ferrier D.E.K."/>
            <person name="Furlong R.F."/>
            <person name="Hellsten U."/>
            <person name="Kawashima T."/>
            <person name="Robinson-Rechavi M."/>
            <person name="Shoguchi E."/>
            <person name="Terry A."/>
            <person name="Yu J.-K."/>
            <person name="Benito-Gutierrez E.L."/>
            <person name="Dubchak I."/>
            <person name="Garcia-Fernandez J."/>
            <person name="Gibson-Brown J.J."/>
            <person name="Grigoriev I.V."/>
            <person name="Horton A.C."/>
            <person name="de Jong P.J."/>
            <person name="Jurka J."/>
            <person name="Kapitonov V.V."/>
            <person name="Kohara Y."/>
            <person name="Kuroki Y."/>
            <person name="Lindquist E."/>
            <person name="Lucas S."/>
            <person name="Osoegawa K."/>
            <person name="Pennacchio L.A."/>
            <person name="Salamov A.A."/>
            <person name="Satou Y."/>
            <person name="Sauka-Spengler T."/>
            <person name="Schmutz J."/>
            <person name="Shin-I T."/>
            <person name="Toyoda A."/>
            <person name="Bronner-Fraser M."/>
            <person name="Fujiyama A."/>
            <person name="Holland L.Z."/>
            <person name="Holland P.W.H."/>
            <person name="Satoh N."/>
            <person name="Rokhsar D.S."/>
        </authorList>
    </citation>
    <scope>NUCLEOTIDE SEQUENCE [LARGE SCALE GENOMIC DNA]</scope>
    <source>
        <strain evidence="17">S238N-H82</strain>
        <tissue evidence="17">Testes</tissue>
    </source>
</reference>
<dbReference type="EMBL" id="GG666471">
    <property type="protein sequence ID" value="EEN67424.1"/>
    <property type="molecule type" value="Genomic_DNA"/>
</dbReference>
<dbReference type="Pfam" id="PF00858">
    <property type="entry name" value="ASC"/>
    <property type="match status" value="2"/>
</dbReference>
<dbReference type="AlphaFoldDB" id="C3XXG4"/>
<keyword evidence="2 14" id="KW-0813">Transport</keyword>
<dbReference type="PROSITE" id="PS01206">
    <property type="entry name" value="ASC"/>
    <property type="match status" value="1"/>
</dbReference>